<keyword evidence="3" id="KW-0411">Iron-sulfur</keyword>
<dbReference type="RefSeq" id="WP_349228175.1">
    <property type="nucleotide sequence ID" value="NZ_JBBMFJ010000001.1"/>
</dbReference>
<dbReference type="PROSITE" id="PS00198">
    <property type="entry name" value="4FE4S_FER_1"/>
    <property type="match status" value="1"/>
</dbReference>
<dbReference type="Gene3D" id="3.30.70.20">
    <property type="match status" value="1"/>
</dbReference>
<dbReference type="Proteomes" id="UP001437460">
    <property type="component" value="Unassembled WGS sequence"/>
</dbReference>
<dbReference type="SUPFAM" id="SSF54862">
    <property type="entry name" value="4Fe-4S ferredoxins"/>
    <property type="match status" value="1"/>
</dbReference>
<keyword evidence="1" id="KW-0479">Metal-binding</keyword>
<keyword evidence="6" id="KW-1185">Reference proteome</keyword>
<accession>A0ABV1HJA2</accession>
<feature type="domain" description="4Fe-4S ferredoxin-type" evidence="4">
    <location>
        <begin position="40"/>
        <end position="69"/>
    </location>
</feature>
<comment type="caution">
    <text evidence="5">The sequence shown here is derived from an EMBL/GenBank/DDBJ whole genome shotgun (WGS) entry which is preliminary data.</text>
</comment>
<name>A0ABV1HJA2_9FIRM</name>
<evidence type="ECO:0000256" key="3">
    <source>
        <dbReference type="ARBA" id="ARBA00023014"/>
    </source>
</evidence>
<keyword evidence="2" id="KW-0408">Iron</keyword>
<evidence type="ECO:0000313" key="5">
    <source>
        <dbReference type="EMBL" id="MEQ2561733.1"/>
    </source>
</evidence>
<evidence type="ECO:0000256" key="1">
    <source>
        <dbReference type="ARBA" id="ARBA00022723"/>
    </source>
</evidence>
<evidence type="ECO:0000313" key="6">
    <source>
        <dbReference type="Proteomes" id="UP001437460"/>
    </source>
</evidence>
<feature type="domain" description="4Fe-4S ferredoxin-type" evidence="4">
    <location>
        <begin position="11"/>
        <end position="39"/>
    </location>
</feature>
<dbReference type="EMBL" id="JBBMFJ010000001">
    <property type="protein sequence ID" value="MEQ2561733.1"/>
    <property type="molecule type" value="Genomic_DNA"/>
</dbReference>
<gene>
    <name evidence="5" type="ORF">WMO41_00830</name>
</gene>
<sequence length="74" mass="8286">MTNETDFQEKKPAYYILDNCTRCGRCAQKCPLHALVPRQGHYRIDLRFCDGCGICYDICPIGAVEKGSGPEQST</sequence>
<dbReference type="PROSITE" id="PS51379">
    <property type="entry name" value="4FE4S_FER_2"/>
    <property type="match status" value="2"/>
</dbReference>
<evidence type="ECO:0000256" key="2">
    <source>
        <dbReference type="ARBA" id="ARBA00023004"/>
    </source>
</evidence>
<reference evidence="5 6" key="1">
    <citation type="submission" date="2024-03" db="EMBL/GenBank/DDBJ databases">
        <title>Human intestinal bacterial collection.</title>
        <authorList>
            <person name="Pauvert C."/>
            <person name="Hitch T.C.A."/>
            <person name="Clavel T."/>
        </authorList>
    </citation>
    <scope>NUCLEOTIDE SEQUENCE [LARGE SCALE GENOMIC DNA]</scope>
    <source>
        <strain evidence="5 6">CLA-AP-H27</strain>
    </source>
</reference>
<protein>
    <submittedName>
        <fullName evidence="5">4Fe-4S binding protein</fullName>
    </submittedName>
</protein>
<dbReference type="Pfam" id="PF13187">
    <property type="entry name" value="Fer4_9"/>
    <property type="match status" value="1"/>
</dbReference>
<evidence type="ECO:0000259" key="4">
    <source>
        <dbReference type="PROSITE" id="PS51379"/>
    </source>
</evidence>
<dbReference type="InterPro" id="IPR017900">
    <property type="entry name" value="4Fe4S_Fe_S_CS"/>
</dbReference>
<organism evidence="5 6">
    <name type="scientific">Ventrimonas faecis</name>
    <dbReference type="NCBI Taxonomy" id="3133170"/>
    <lineage>
        <taxon>Bacteria</taxon>
        <taxon>Bacillati</taxon>
        <taxon>Bacillota</taxon>
        <taxon>Clostridia</taxon>
        <taxon>Lachnospirales</taxon>
        <taxon>Lachnospiraceae</taxon>
        <taxon>Ventrimonas</taxon>
    </lineage>
</organism>
<dbReference type="InterPro" id="IPR017896">
    <property type="entry name" value="4Fe4S_Fe-S-bd"/>
</dbReference>
<proteinExistence type="predicted"/>